<keyword evidence="2" id="KW-0732">Signal</keyword>
<feature type="signal peptide" evidence="2">
    <location>
        <begin position="1"/>
        <end position="16"/>
    </location>
</feature>
<comment type="caution">
    <text evidence="3">The sequence shown here is derived from an EMBL/GenBank/DDBJ whole genome shotgun (WGS) entry which is preliminary data.</text>
</comment>
<evidence type="ECO:0000256" key="2">
    <source>
        <dbReference type="SAM" id="SignalP"/>
    </source>
</evidence>
<evidence type="ECO:0000313" key="4">
    <source>
        <dbReference type="Proteomes" id="UP000037069"/>
    </source>
</evidence>
<reference evidence="3 4" key="1">
    <citation type="journal article" date="2015" name="Nat. Commun.">
        <title>Lucilia cuprina genome unlocks parasitic fly biology to underpin future interventions.</title>
        <authorList>
            <person name="Anstead C.A."/>
            <person name="Korhonen P.K."/>
            <person name="Young N.D."/>
            <person name="Hall R.S."/>
            <person name="Jex A.R."/>
            <person name="Murali S.C."/>
            <person name="Hughes D.S."/>
            <person name="Lee S.F."/>
            <person name="Perry T."/>
            <person name="Stroehlein A.J."/>
            <person name="Ansell B.R."/>
            <person name="Breugelmans B."/>
            <person name="Hofmann A."/>
            <person name="Qu J."/>
            <person name="Dugan S."/>
            <person name="Lee S.L."/>
            <person name="Chao H."/>
            <person name="Dinh H."/>
            <person name="Han Y."/>
            <person name="Doddapaneni H.V."/>
            <person name="Worley K.C."/>
            <person name="Muzny D.M."/>
            <person name="Ioannidis P."/>
            <person name="Waterhouse R.M."/>
            <person name="Zdobnov E.M."/>
            <person name="James P.J."/>
            <person name="Bagnall N.H."/>
            <person name="Kotze A.C."/>
            <person name="Gibbs R.A."/>
            <person name="Richards S."/>
            <person name="Batterham P."/>
            <person name="Gasser R.B."/>
        </authorList>
    </citation>
    <scope>NUCLEOTIDE SEQUENCE [LARGE SCALE GENOMIC DNA]</scope>
    <source>
        <strain evidence="3 4">LS</strain>
        <tissue evidence="3">Full body</tissue>
    </source>
</reference>
<keyword evidence="4" id="KW-1185">Reference proteome</keyword>
<dbReference type="AlphaFoldDB" id="A0A0L0BRR0"/>
<feature type="chain" id="PRO_5005535269" evidence="2">
    <location>
        <begin position="17"/>
        <end position="403"/>
    </location>
</feature>
<evidence type="ECO:0000256" key="1">
    <source>
        <dbReference type="SAM" id="MobiDB-lite"/>
    </source>
</evidence>
<dbReference type="OrthoDB" id="7686329at2759"/>
<dbReference type="Proteomes" id="UP000037069">
    <property type="component" value="Unassembled WGS sequence"/>
</dbReference>
<accession>A0A0L0BRR0</accession>
<name>A0A0L0BRR0_LUCCU</name>
<evidence type="ECO:0000313" key="3">
    <source>
        <dbReference type="EMBL" id="KNC22732.1"/>
    </source>
</evidence>
<sequence length="403" mass="44694">MRCLILYAALLGAVAGYTTISNSLPPEITTRLDTTEAPTSSSVGPSSTTASSTTQSNLIEEVVSELPVSLPPILEEVDLPSIPHRRMVTYDQRQEGQYNIRADLDNFMIVLIPPGPSEGMGLLDLLTKSSLRRTSHTSKNKKKLYSTATGLKPDALKHLNYFRNHDQHLGASRAGEFIDGRTPYHVDIASLNDEEIQPRLNPDRQVDVLPPSYPVAYQHLMKPYHLEAESSLLPPSEIGLQHNTDSNPSQNAGYYRFARYIRGDNFLDSNRVTSSNRLGSPSTSYRRQQLPMYRSDLSMGAAQLYPPLDVPQFNYHMARNFGSKSSASPEDIDSKQSLDTDLGYSEIIIPPAHLPLEDDLELALNDDSLLEGEAKALLSDGIERCAPGKRRDSYGVCREIEGY</sequence>
<feature type="compositionally biased region" description="Low complexity" evidence="1">
    <location>
        <begin position="39"/>
        <end position="55"/>
    </location>
</feature>
<dbReference type="OMA" id="RDSYGAC"/>
<gene>
    <name evidence="3" type="ORF">FF38_04097</name>
</gene>
<feature type="region of interest" description="Disordered" evidence="1">
    <location>
        <begin position="33"/>
        <end position="55"/>
    </location>
</feature>
<protein>
    <submittedName>
        <fullName evidence="3">Uncharacterized protein</fullName>
    </submittedName>
</protein>
<proteinExistence type="predicted"/>
<dbReference type="EMBL" id="JRES01001455">
    <property type="protein sequence ID" value="KNC22732.1"/>
    <property type="molecule type" value="Genomic_DNA"/>
</dbReference>
<organism evidence="3 4">
    <name type="scientific">Lucilia cuprina</name>
    <name type="common">Green bottle fly</name>
    <name type="synonym">Australian sheep blowfly</name>
    <dbReference type="NCBI Taxonomy" id="7375"/>
    <lineage>
        <taxon>Eukaryota</taxon>
        <taxon>Metazoa</taxon>
        <taxon>Ecdysozoa</taxon>
        <taxon>Arthropoda</taxon>
        <taxon>Hexapoda</taxon>
        <taxon>Insecta</taxon>
        <taxon>Pterygota</taxon>
        <taxon>Neoptera</taxon>
        <taxon>Endopterygota</taxon>
        <taxon>Diptera</taxon>
        <taxon>Brachycera</taxon>
        <taxon>Muscomorpha</taxon>
        <taxon>Oestroidea</taxon>
        <taxon>Calliphoridae</taxon>
        <taxon>Luciliinae</taxon>
        <taxon>Lucilia</taxon>
    </lineage>
</organism>